<reference evidence="1" key="1">
    <citation type="submission" date="2023-07" db="EMBL/GenBank/DDBJ databases">
        <title>Sorghum-associated microbial communities from plants grown in Nebraska, USA.</title>
        <authorList>
            <person name="Schachtman D."/>
        </authorList>
    </citation>
    <scope>NUCLEOTIDE SEQUENCE</scope>
    <source>
        <strain evidence="1">BE73</strain>
    </source>
</reference>
<evidence type="ECO:0000313" key="2">
    <source>
        <dbReference type="Proteomes" id="UP001252370"/>
    </source>
</evidence>
<organism evidence="1 2">
    <name type="scientific">Deinococcus soli</name>
    <name type="common">ex Cha et al. 2016</name>
    <dbReference type="NCBI Taxonomy" id="1309411"/>
    <lineage>
        <taxon>Bacteria</taxon>
        <taxon>Thermotogati</taxon>
        <taxon>Deinococcota</taxon>
        <taxon>Deinococci</taxon>
        <taxon>Deinococcales</taxon>
        <taxon>Deinococcaceae</taxon>
        <taxon>Deinococcus</taxon>
    </lineage>
</organism>
<keyword evidence="2" id="KW-1185">Reference proteome</keyword>
<evidence type="ECO:0000313" key="1">
    <source>
        <dbReference type="EMBL" id="MDR6753822.1"/>
    </source>
</evidence>
<dbReference type="Proteomes" id="UP001252370">
    <property type="component" value="Unassembled WGS sequence"/>
</dbReference>
<accession>A0ACC6KN35</accession>
<sequence>MTESETPAAARPAPRSFDLAHWGVEDSFKRVEVSGSHSLTNELVKAYPHLTYAQGRELAQEAWAGGLPRVADVTAEVSWG</sequence>
<dbReference type="EMBL" id="JAVDTP010000018">
    <property type="protein sequence ID" value="MDR6753822.1"/>
    <property type="molecule type" value="Genomic_DNA"/>
</dbReference>
<protein>
    <submittedName>
        <fullName evidence="1">Uncharacterized protein</fullName>
    </submittedName>
</protein>
<comment type="caution">
    <text evidence="1">The sequence shown here is derived from an EMBL/GenBank/DDBJ whole genome shotgun (WGS) entry which is preliminary data.</text>
</comment>
<proteinExistence type="predicted"/>
<gene>
    <name evidence="1" type="ORF">J2Y01_004347</name>
</gene>
<name>A0ACC6KN35_9DEIO</name>